<dbReference type="SUPFAM" id="SSF49764">
    <property type="entry name" value="HSP20-like chaperones"/>
    <property type="match status" value="1"/>
</dbReference>
<accession>A0A921AZ02</accession>
<name>A0A921AZ02_9BACT</name>
<dbReference type="Proteomes" id="UP000698963">
    <property type="component" value="Unassembled WGS sequence"/>
</dbReference>
<feature type="domain" description="SHSP" evidence="3">
    <location>
        <begin position="25"/>
        <end position="120"/>
    </location>
</feature>
<dbReference type="InterPro" id="IPR008978">
    <property type="entry name" value="HSP20-like_chaperone"/>
</dbReference>
<reference evidence="4" key="1">
    <citation type="journal article" date="2021" name="PeerJ">
        <title>Extensive microbial diversity within the chicken gut microbiome revealed by metagenomics and culture.</title>
        <authorList>
            <person name="Gilroy R."/>
            <person name="Ravi A."/>
            <person name="Getino M."/>
            <person name="Pursley I."/>
            <person name="Horton D.L."/>
            <person name="Alikhan N.F."/>
            <person name="Baker D."/>
            <person name="Gharbi K."/>
            <person name="Hall N."/>
            <person name="Watson M."/>
            <person name="Adriaenssens E.M."/>
            <person name="Foster-Nyarko E."/>
            <person name="Jarju S."/>
            <person name="Secka A."/>
            <person name="Antonio M."/>
            <person name="Oren A."/>
            <person name="Chaudhuri R.R."/>
            <person name="La Ragione R."/>
            <person name="Hildebrand F."/>
            <person name="Pallen M.J."/>
        </authorList>
    </citation>
    <scope>NUCLEOTIDE SEQUENCE</scope>
    <source>
        <strain evidence="4">ChiGjej2B2-19336</strain>
    </source>
</reference>
<dbReference type="RefSeq" id="WP_304124207.1">
    <property type="nucleotide sequence ID" value="NZ_DYZA01000249.1"/>
</dbReference>
<gene>
    <name evidence="4" type="ORF">K8W16_12080</name>
</gene>
<reference evidence="4" key="2">
    <citation type="submission" date="2021-09" db="EMBL/GenBank/DDBJ databases">
        <authorList>
            <person name="Gilroy R."/>
        </authorList>
    </citation>
    <scope>NUCLEOTIDE SEQUENCE</scope>
    <source>
        <strain evidence="4">ChiGjej2B2-19336</strain>
    </source>
</reference>
<organism evidence="4 5">
    <name type="scientific">Mailhella massiliensis</name>
    <dbReference type="NCBI Taxonomy" id="1903261"/>
    <lineage>
        <taxon>Bacteria</taxon>
        <taxon>Pseudomonadati</taxon>
        <taxon>Thermodesulfobacteriota</taxon>
        <taxon>Desulfovibrionia</taxon>
        <taxon>Desulfovibrionales</taxon>
        <taxon>Desulfovibrionaceae</taxon>
        <taxon>Mailhella</taxon>
    </lineage>
</organism>
<evidence type="ECO:0000256" key="2">
    <source>
        <dbReference type="RuleBase" id="RU003616"/>
    </source>
</evidence>
<dbReference type="CDD" id="cd06464">
    <property type="entry name" value="ACD_sHsps-like"/>
    <property type="match status" value="1"/>
</dbReference>
<dbReference type="InterPro" id="IPR002068">
    <property type="entry name" value="A-crystallin/Hsp20_dom"/>
</dbReference>
<dbReference type="Gene3D" id="2.60.40.790">
    <property type="match status" value="1"/>
</dbReference>
<comment type="caution">
    <text evidence="4">The sequence shown here is derived from an EMBL/GenBank/DDBJ whole genome shotgun (WGS) entry which is preliminary data.</text>
</comment>
<evidence type="ECO:0000313" key="5">
    <source>
        <dbReference type="Proteomes" id="UP000698963"/>
    </source>
</evidence>
<evidence type="ECO:0000256" key="1">
    <source>
        <dbReference type="PROSITE-ProRule" id="PRU00285"/>
    </source>
</evidence>
<dbReference type="AlphaFoldDB" id="A0A921AZ02"/>
<dbReference type="EMBL" id="DYZA01000249">
    <property type="protein sequence ID" value="HJD98368.1"/>
    <property type="molecule type" value="Genomic_DNA"/>
</dbReference>
<protein>
    <submittedName>
        <fullName evidence="4">Hsp20/alpha crystallin family protein</fullName>
    </submittedName>
</protein>
<evidence type="ECO:0000259" key="3">
    <source>
        <dbReference type="PROSITE" id="PS01031"/>
    </source>
</evidence>
<dbReference type="PROSITE" id="PS01031">
    <property type="entry name" value="SHSP"/>
    <property type="match status" value="1"/>
</dbReference>
<sequence>MKDFFLANGSVFRHIFYTTAMVYDRREQEPFPPVNVYLCADRVLVQALVPGLELGDIRISVEENDLLLEGTIGRGSGRYVREERYSGHFRRRIPLGCAVHSQARLDMGKGILHIELRKKG</sequence>
<proteinExistence type="inferred from homology"/>
<comment type="similarity">
    <text evidence="1 2">Belongs to the small heat shock protein (HSP20) family.</text>
</comment>
<evidence type="ECO:0000313" key="4">
    <source>
        <dbReference type="EMBL" id="HJD98368.1"/>
    </source>
</evidence>
<dbReference type="Pfam" id="PF00011">
    <property type="entry name" value="HSP20"/>
    <property type="match status" value="1"/>
</dbReference>